<evidence type="ECO:0000256" key="5">
    <source>
        <dbReference type="ARBA" id="ARBA00023244"/>
    </source>
</evidence>
<feature type="domain" description="Tetrapyrrole biosynthesis uroporphyrinogen III synthase" evidence="10">
    <location>
        <begin position="20"/>
        <end position="237"/>
    </location>
</feature>
<dbReference type="CDD" id="cd06578">
    <property type="entry name" value="HemD"/>
    <property type="match status" value="1"/>
</dbReference>
<evidence type="ECO:0000256" key="8">
    <source>
        <dbReference type="ARBA" id="ARBA00048617"/>
    </source>
</evidence>
<evidence type="ECO:0000313" key="12">
    <source>
        <dbReference type="Proteomes" id="UP001645859"/>
    </source>
</evidence>
<comment type="similarity">
    <text evidence="2 9">Belongs to the uroporphyrinogen-III synthase family.</text>
</comment>
<comment type="catalytic activity">
    <reaction evidence="8 9">
        <text>hydroxymethylbilane = uroporphyrinogen III + H2O</text>
        <dbReference type="Rhea" id="RHEA:18965"/>
        <dbReference type="ChEBI" id="CHEBI:15377"/>
        <dbReference type="ChEBI" id="CHEBI:57308"/>
        <dbReference type="ChEBI" id="CHEBI:57845"/>
        <dbReference type="EC" id="4.2.1.75"/>
    </reaction>
</comment>
<evidence type="ECO:0000313" key="11">
    <source>
        <dbReference type="EMBL" id="MBL3678229.1"/>
    </source>
</evidence>
<protein>
    <recommendedName>
        <fullName evidence="7 9">Uroporphyrinogen-III synthase</fullName>
        <ecNumber evidence="3 9">4.2.1.75</ecNumber>
    </recommendedName>
</protein>
<comment type="pathway">
    <text evidence="1 9">Porphyrin-containing compound metabolism; protoporphyrin-IX biosynthesis; coproporphyrinogen-III from 5-aminolevulinate: step 3/4.</text>
</comment>
<accession>A0ABS1SCH0</accession>
<gene>
    <name evidence="11" type="ORF">D3230_02765</name>
</gene>
<sequence>MLAGCRILVPRDGDAAMRAEAEIRARGGVSVRVPLIATVPPADPDAFAAAIAAWNAGEFDWLAVTSAAGAAAVIAAGAHPGRIAAVGPATVAALATGGLTATLRPDHEFTGAALGAALGAELRSAPAAPRRVLLALAEGAGTDLERALGDAGHLVTRVAAYRTVPAPRDPARDRVVDDVDAILVTSGSVAREVAVRFLPLPAGLRLVAIGPPTARVLAELGLTPDVVAERHTIAGMLDALAAARPHSIPPHHTGEPA</sequence>
<evidence type="ECO:0000256" key="9">
    <source>
        <dbReference type="RuleBase" id="RU366031"/>
    </source>
</evidence>
<dbReference type="InterPro" id="IPR039793">
    <property type="entry name" value="UROS/Hem4"/>
</dbReference>
<organism evidence="11 12">
    <name type="scientific">Leucobacter chromiireducens subsp. solipictus</name>
    <dbReference type="NCBI Taxonomy" id="398235"/>
    <lineage>
        <taxon>Bacteria</taxon>
        <taxon>Bacillati</taxon>
        <taxon>Actinomycetota</taxon>
        <taxon>Actinomycetes</taxon>
        <taxon>Micrococcales</taxon>
        <taxon>Microbacteriaceae</taxon>
        <taxon>Leucobacter</taxon>
    </lineage>
</organism>
<dbReference type="EMBL" id="QYAC01000001">
    <property type="protein sequence ID" value="MBL3678229.1"/>
    <property type="molecule type" value="Genomic_DNA"/>
</dbReference>
<proteinExistence type="inferred from homology"/>
<dbReference type="RefSeq" id="WP_237466856.1">
    <property type="nucleotide sequence ID" value="NZ_BAAAPI010000001.1"/>
</dbReference>
<dbReference type="Pfam" id="PF02602">
    <property type="entry name" value="HEM4"/>
    <property type="match status" value="1"/>
</dbReference>
<keyword evidence="5 9" id="KW-0627">Porphyrin biosynthesis</keyword>
<keyword evidence="12" id="KW-1185">Reference proteome</keyword>
<evidence type="ECO:0000256" key="3">
    <source>
        <dbReference type="ARBA" id="ARBA00013109"/>
    </source>
</evidence>
<dbReference type="SUPFAM" id="SSF69618">
    <property type="entry name" value="HemD-like"/>
    <property type="match status" value="1"/>
</dbReference>
<dbReference type="PANTHER" id="PTHR38042:SF1">
    <property type="entry name" value="UROPORPHYRINOGEN-III SYNTHASE, CHLOROPLASTIC"/>
    <property type="match status" value="1"/>
</dbReference>
<dbReference type="InterPro" id="IPR003754">
    <property type="entry name" value="4pyrrol_synth_uPrphyn_synth"/>
</dbReference>
<dbReference type="InterPro" id="IPR036108">
    <property type="entry name" value="4pyrrol_syn_uPrphyn_synt_sf"/>
</dbReference>
<name>A0ABS1SCH0_9MICO</name>
<dbReference type="Gene3D" id="3.40.50.10090">
    <property type="match status" value="2"/>
</dbReference>
<evidence type="ECO:0000256" key="4">
    <source>
        <dbReference type="ARBA" id="ARBA00023239"/>
    </source>
</evidence>
<keyword evidence="4 9" id="KW-0456">Lyase</keyword>
<comment type="function">
    <text evidence="6 9">Catalyzes cyclization of the linear tetrapyrrole, hydroxymethylbilane, to the macrocyclic uroporphyrinogen III.</text>
</comment>
<evidence type="ECO:0000256" key="7">
    <source>
        <dbReference type="ARBA" id="ARBA00040167"/>
    </source>
</evidence>
<dbReference type="PANTHER" id="PTHR38042">
    <property type="entry name" value="UROPORPHYRINOGEN-III SYNTHASE, CHLOROPLASTIC"/>
    <property type="match status" value="1"/>
</dbReference>
<reference evidence="11 12" key="1">
    <citation type="submission" date="2018-09" db="EMBL/GenBank/DDBJ databases">
        <title>Comparative genomics of Leucobacter spp.</title>
        <authorList>
            <person name="Reis A.C."/>
            <person name="Kolvenbach B.A."/>
            <person name="Corvini P.F.X."/>
            <person name="Nunes O.C."/>
        </authorList>
    </citation>
    <scope>NUCLEOTIDE SEQUENCE [LARGE SCALE GENOMIC DNA]</scope>
    <source>
        <strain evidence="11 12">TAN 31504</strain>
    </source>
</reference>
<evidence type="ECO:0000256" key="6">
    <source>
        <dbReference type="ARBA" id="ARBA00037589"/>
    </source>
</evidence>
<dbReference type="Proteomes" id="UP001645859">
    <property type="component" value="Unassembled WGS sequence"/>
</dbReference>
<evidence type="ECO:0000259" key="10">
    <source>
        <dbReference type="Pfam" id="PF02602"/>
    </source>
</evidence>
<dbReference type="EC" id="4.2.1.75" evidence="3 9"/>
<evidence type="ECO:0000256" key="1">
    <source>
        <dbReference type="ARBA" id="ARBA00004772"/>
    </source>
</evidence>
<evidence type="ECO:0000256" key="2">
    <source>
        <dbReference type="ARBA" id="ARBA00008133"/>
    </source>
</evidence>
<comment type="caution">
    <text evidence="11">The sequence shown here is derived from an EMBL/GenBank/DDBJ whole genome shotgun (WGS) entry which is preliminary data.</text>
</comment>